<evidence type="ECO:0000256" key="1">
    <source>
        <dbReference type="SAM" id="MobiDB-lite"/>
    </source>
</evidence>
<proteinExistence type="predicted"/>
<feature type="region of interest" description="Disordered" evidence="1">
    <location>
        <begin position="32"/>
        <end position="106"/>
    </location>
</feature>
<name>A0A388T0I2_9ACTN</name>
<dbReference type="EMBL" id="BGZL01000007">
    <property type="protein sequence ID" value="GBQ01631.1"/>
    <property type="molecule type" value="Genomic_DNA"/>
</dbReference>
<reference evidence="2 3" key="1">
    <citation type="submission" date="2018-07" db="EMBL/GenBank/DDBJ databases">
        <title>Whole Genome Shotgun Sequence of Streptomyces spongiicola strain 531S.</title>
        <authorList>
            <person name="Dohra H."/>
            <person name="Kodani S."/>
        </authorList>
    </citation>
    <scope>NUCLEOTIDE SEQUENCE [LARGE SCALE GENOMIC DNA]</scope>
    <source>
        <strain evidence="2 3">531S</strain>
    </source>
</reference>
<organism evidence="2 3">
    <name type="scientific">Streptomyces spongiicola</name>
    <dbReference type="NCBI Taxonomy" id="1690221"/>
    <lineage>
        <taxon>Bacteria</taxon>
        <taxon>Bacillati</taxon>
        <taxon>Actinomycetota</taxon>
        <taxon>Actinomycetes</taxon>
        <taxon>Kitasatosporales</taxon>
        <taxon>Streptomycetaceae</taxon>
        <taxon>Streptomyces</taxon>
    </lineage>
</organism>
<evidence type="ECO:0000313" key="3">
    <source>
        <dbReference type="Proteomes" id="UP000265354"/>
    </source>
</evidence>
<dbReference type="AlphaFoldDB" id="A0A388T0I2"/>
<dbReference type="Proteomes" id="UP000265354">
    <property type="component" value="Unassembled WGS sequence"/>
</dbReference>
<sequence>MSAGPPVWVRFPVSAGPLVSVRWSERVPYTEPLRRPTRPTRLGGPLGSAAHSARWSGQVLSAEPARGTEPRARPPGGAYAPPGGRGGAGADEPQGAYGNVSLKLLM</sequence>
<gene>
    <name evidence="2" type="ORF">SSP531S_30710</name>
</gene>
<evidence type="ECO:0000313" key="2">
    <source>
        <dbReference type="EMBL" id="GBQ01631.1"/>
    </source>
</evidence>
<protein>
    <submittedName>
        <fullName evidence="2">Uncharacterized protein</fullName>
    </submittedName>
</protein>
<accession>A0A388T0I2</accession>
<comment type="caution">
    <text evidence="2">The sequence shown here is derived from an EMBL/GenBank/DDBJ whole genome shotgun (WGS) entry which is preliminary data.</text>
</comment>